<comment type="cofactor">
    <cofactor evidence="4">
        <name>Zn(2+)</name>
        <dbReference type="ChEBI" id="CHEBI:29105"/>
    </cofactor>
</comment>
<feature type="domain" description="Enoyl reductase (ER)" evidence="5">
    <location>
        <begin position="9"/>
        <end position="376"/>
    </location>
</feature>
<dbReference type="PANTHER" id="PTHR43401">
    <property type="entry name" value="L-THREONINE 3-DEHYDROGENASE"/>
    <property type="match status" value="1"/>
</dbReference>
<dbReference type="Pfam" id="PF00107">
    <property type="entry name" value="ADH_zinc_N"/>
    <property type="match status" value="1"/>
</dbReference>
<dbReference type="Gene3D" id="3.90.180.10">
    <property type="entry name" value="Medium-chain alcohol dehydrogenases, catalytic domain"/>
    <property type="match status" value="1"/>
</dbReference>
<dbReference type="GeneID" id="14925534"/>
<proteinExistence type="inferred from homology"/>
<evidence type="ECO:0000313" key="6">
    <source>
        <dbReference type="EMBL" id="ELR24517.1"/>
    </source>
</evidence>
<dbReference type="AlphaFoldDB" id="L8HH29"/>
<name>L8HH29_ACACF</name>
<dbReference type="GO" id="GO:0016491">
    <property type="term" value="F:oxidoreductase activity"/>
    <property type="evidence" value="ECO:0007669"/>
    <property type="project" value="UniProtKB-KW"/>
</dbReference>
<dbReference type="Proteomes" id="UP000011083">
    <property type="component" value="Unassembled WGS sequence"/>
</dbReference>
<dbReference type="Gene3D" id="3.40.50.720">
    <property type="entry name" value="NAD(P)-binding Rossmann-like Domain"/>
    <property type="match status" value="1"/>
</dbReference>
<keyword evidence="7" id="KW-1185">Reference proteome</keyword>
<dbReference type="InterPro" id="IPR036291">
    <property type="entry name" value="NAD(P)-bd_dom_sf"/>
</dbReference>
<evidence type="ECO:0000256" key="3">
    <source>
        <dbReference type="ARBA" id="ARBA00023002"/>
    </source>
</evidence>
<gene>
    <name evidence="6" type="ORF">ACA1_326110</name>
</gene>
<comment type="similarity">
    <text evidence="4">Belongs to the zinc-containing alcohol dehydrogenase family.</text>
</comment>
<protein>
    <submittedName>
        <fullName evidence="6">Alcohol dehydrogenase GroESlike domain containing protein</fullName>
    </submittedName>
</protein>
<dbReference type="VEuPathDB" id="AmoebaDB:ACA1_326110"/>
<dbReference type="EMBL" id="KB007813">
    <property type="protein sequence ID" value="ELR24517.1"/>
    <property type="molecule type" value="Genomic_DNA"/>
</dbReference>
<evidence type="ECO:0000313" key="7">
    <source>
        <dbReference type="Proteomes" id="UP000011083"/>
    </source>
</evidence>
<keyword evidence="3" id="KW-0560">Oxidoreductase</keyword>
<keyword evidence="1 4" id="KW-0479">Metal-binding</keyword>
<dbReference type="OrthoDB" id="256333at2759"/>
<dbReference type="Pfam" id="PF08240">
    <property type="entry name" value="ADH_N"/>
    <property type="match status" value="1"/>
</dbReference>
<keyword evidence="2 4" id="KW-0862">Zinc</keyword>
<evidence type="ECO:0000259" key="5">
    <source>
        <dbReference type="SMART" id="SM00829"/>
    </source>
</evidence>
<dbReference type="InterPro" id="IPR013149">
    <property type="entry name" value="ADH-like_C"/>
</dbReference>
<reference evidence="6 7" key="1">
    <citation type="journal article" date="2013" name="Genome Biol.">
        <title>Genome of Acanthamoeba castellanii highlights extensive lateral gene transfer and early evolution of tyrosine kinase signaling.</title>
        <authorList>
            <person name="Clarke M."/>
            <person name="Lohan A.J."/>
            <person name="Liu B."/>
            <person name="Lagkouvardos I."/>
            <person name="Roy S."/>
            <person name="Zafar N."/>
            <person name="Bertelli C."/>
            <person name="Schilde C."/>
            <person name="Kianianmomeni A."/>
            <person name="Burglin T.R."/>
            <person name="Frech C."/>
            <person name="Turcotte B."/>
            <person name="Kopec K.O."/>
            <person name="Synnott J.M."/>
            <person name="Choo C."/>
            <person name="Paponov I."/>
            <person name="Finkler A."/>
            <person name="Soon Heng Tan C."/>
            <person name="Hutchins A.P."/>
            <person name="Weinmeier T."/>
            <person name="Rattei T."/>
            <person name="Chu J.S."/>
            <person name="Gimenez G."/>
            <person name="Irimia M."/>
            <person name="Rigden D.J."/>
            <person name="Fitzpatrick D.A."/>
            <person name="Lorenzo-Morales J."/>
            <person name="Bateman A."/>
            <person name="Chiu C.H."/>
            <person name="Tang P."/>
            <person name="Hegemann P."/>
            <person name="Fromm H."/>
            <person name="Raoult D."/>
            <person name="Greub G."/>
            <person name="Miranda-Saavedra D."/>
            <person name="Chen N."/>
            <person name="Nash P."/>
            <person name="Ginger M.L."/>
            <person name="Horn M."/>
            <person name="Schaap P."/>
            <person name="Caler L."/>
            <person name="Loftus B."/>
        </authorList>
    </citation>
    <scope>NUCLEOTIDE SEQUENCE [LARGE SCALE GENOMIC DNA]</scope>
    <source>
        <strain evidence="6 7">Neff</strain>
    </source>
</reference>
<accession>L8HH29</accession>
<evidence type="ECO:0000256" key="1">
    <source>
        <dbReference type="ARBA" id="ARBA00022723"/>
    </source>
</evidence>
<dbReference type="InterPro" id="IPR013154">
    <property type="entry name" value="ADH-like_N"/>
</dbReference>
<dbReference type="STRING" id="1257118.L8HH29"/>
<dbReference type="KEGG" id="acan:ACA1_326110"/>
<evidence type="ECO:0000256" key="4">
    <source>
        <dbReference type="RuleBase" id="RU361277"/>
    </source>
</evidence>
<dbReference type="InterPro" id="IPR020843">
    <property type="entry name" value="ER"/>
</dbReference>
<evidence type="ECO:0000256" key="2">
    <source>
        <dbReference type="ARBA" id="ARBA00022833"/>
    </source>
</evidence>
<dbReference type="InterPro" id="IPR002328">
    <property type="entry name" value="ADH_Zn_CS"/>
</dbReference>
<dbReference type="SMART" id="SM00829">
    <property type="entry name" value="PKS_ER"/>
    <property type="match status" value="1"/>
</dbReference>
<dbReference type="PROSITE" id="PS00059">
    <property type="entry name" value="ADH_ZINC"/>
    <property type="match status" value="1"/>
</dbReference>
<dbReference type="RefSeq" id="XP_004355449.1">
    <property type="nucleotide sequence ID" value="XM_004355396.1"/>
</dbReference>
<dbReference type="SUPFAM" id="SSF51735">
    <property type="entry name" value="NAD(P)-binding Rossmann-fold domains"/>
    <property type="match status" value="1"/>
</dbReference>
<dbReference type="GO" id="GO:0008270">
    <property type="term" value="F:zinc ion binding"/>
    <property type="evidence" value="ECO:0007669"/>
    <property type="project" value="InterPro"/>
</dbReference>
<dbReference type="OMA" id="MQNSCAP"/>
<dbReference type="InterPro" id="IPR011032">
    <property type="entry name" value="GroES-like_sf"/>
</dbReference>
<dbReference type="InterPro" id="IPR050129">
    <property type="entry name" value="Zn_alcohol_dh"/>
</dbReference>
<organism evidence="6 7">
    <name type="scientific">Acanthamoeba castellanii (strain ATCC 30010 / Neff)</name>
    <dbReference type="NCBI Taxonomy" id="1257118"/>
    <lineage>
        <taxon>Eukaryota</taxon>
        <taxon>Amoebozoa</taxon>
        <taxon>Discosea</taxon>
        <taxon>Longamoebia</taxon>
        <taxon>Centramoebida</taxon>
        <taxon>Acanthamoebidae</taxon>
        <taxon>Acanthamoeba</taxon>
    </lineage>
</organism>
<dbReference type="PANTHER" id="PTHR43401:SF2">
    <property type="entry name" value="L-THREONINE 3-DEHYDROGENASE"/>
    <property type="match status" value="1"/>
</dbReference>
<sequence>MEAVRVAEGGRVEVVEGAPVPVLGPDEVLVRVRAVGICGTDLEICHGTMGYYTQGRARYPIVPGHEWAGQVVALGTTSTTGGGHVDHHIKVGDHVVGETCLPCWRCDDCVGNNYHRCAQRRETGIMNKDGAFAQYLAFPARSLHVVDRRVPFETACVIEPLTVAVRAVKMGVRPGDTVVVIGDGSIGLLVLLAARAYGAHAVLVAGTTPNRLAKARELGADATFDFSSTSTSASASETVSASASASERSPADSFRRAVMALGGRGRLADVVIEAAGQPAAFESALAAVKDGGRVTVLGVFGGQRASVDLDQVVLRDLSIRGTVGSPGVWPETVALVESGQIAADAIITHRFEGLGRFPDAMAMVQARADNVIKAVLCPFPSTDETV</sequence>
<dbReference type="SUPFAM" id="SSF50129">
    <property type="entry name" value="GroES-like"/>
    <property type="match status" value="1"/>
</dbReference>